<protein>
    <recommendedName>
        <fullName evidence="1">Ice-binding protein C-terminal domain-containing protein</fullName>
    </recommendedName>
</protein>
<dbReference type="EMBL" id="PPGH01000037">
    <property type="protein sequence ID" value="PQJ95205.1"/>
    <property type="molecule type" value="Genomic_DNA"/>
</dbReference>
<name>A0A2S7XNA3_9GAMM</name>
<proteinExistence type="predicted"/>
<dbReference type="NCBIfam" id="TIGR02595">
    <property type="entry name" value="PEP_CTERM"/>
    <property type="match status" value="1"/>
</dbReference>
<dbReference type="PANTHER" id="PTHR42834:SF1">
    <property type="entry name" value="ENDONUCLEASE_EXONUCLEASE_PHOSPHATASE FAMILY PROTEIN (AFU_ORTHOLOGUE AFUA_3G09210)"/>
    <property type="match status" value="1"/>
</dbReference>
<accession>A0A2S7XNA3</accession>
<dbReference type="Proteomes" id="UP000239936">
    <property type="component" value="Unassembled WGS sequence"/>
</dbReference>
<gene>
    <name evidence="2" type="ORF">CXB77_13085</name>
</gene>
<feature type="domain" description="Ice-binding protein C-terminal" evidence="1">
    <location>
        <begin position="191"/>
        <end position="214"/>
    </location>
</feature>
<evidence type="ECO:0000313" key="2">
    <source>
        <dbReference type="EMBL" id="PQJ95205.1"/>
    </source>
</evidence>
<comment type="caution">
    <text evidence="2">The sequence shown here is derived from an EMBL/GenBank/DDBJ whole genome shotgun (WGS) entry which is preliminary data.</text>
</comment>
<reference evidence="2 3" key="1">
    <citation type="submission" date="2018-01" db="EMBL/GenBank/DDBJ databases">
        <title>The complete genome sequence of Chromatium okenii LaCa, a purple sulfur bacterium with a turbulent life.</title>
        <authorList>
            <person name="Luedin S.M."/>
            <person name="Liechti N."/>
            <person name="Storelli N."/>
            <person name="Danza F."/>
            <person name="Wittwer M."/>
            <person name="Pothier J.F."/>
            <person name="Tonolla M.A."/>
        </authorList>
    </citation>
    <scope>NUCLEOTIDE SEQUENCE [LARGE SCALE GENOMIC DNA]</scope>
    <source>
        <strain evidence="2 3">LaCa</strain>
    </source>
</reference>
<dbReference type="Pfam" id="PF07589">
    <property type="entry name" value="PEP-CTERM"/>
    <property type="match status" value="1"/>
</dbReference>
<keyword evidence="3" id="KW-1185">Reference proteome</keyword>
<evidence type="ECO:0000259" key="1">
    <source>
        <dbReference type="Pfam" id="PF07589"/>
    </source>
</evidence>
<organism evidence="2 3">
    <name type="scientific">Chromatium okenii</name>
    <dbReference type="NCBI Taxonomy" id="61644"/>
    <lineage>
        <taxon>Bacteria</taxon>
        <taxon>Pseudomonadati</taxon>
        <taxon>Pseudomonadota</taxon>
        <taxon>Gammaproteobacteria</taxon>
        <taxon>Chromatiales</taxon>
        <taxon>Chromatiaceae</taxon>
        <taxon>Chromatium</taxon>
    </lineage>
</organism>
<dbReference type="PANTHER" id="PTHR42834">
    <property type="entry name" value="ENDONUCLEASE/EXONUCLEASE/PHOSPHATASE FAMILY PROTEIN (AFU_ORTHOLOGUE AFUA_3G09210)"/>
    <property type="match status" value="1"/>
</dbReference>
<sequence length="217" mass="22540">MLLFIATPIVFASPIVFINEIHYDNISTDTGEAIELFGTAGTDLTGWSLVLYNGADSELYDINSTKLLLGTFGNQNNSGFGTLVFNYPQDGIQNGAPDGIALVNNLNTVVQFLSYEGSFTAVGGSANGLPSTNIDVSESNATPVGHSLQLTGTGNQYSDFIWASSGASTFGSFNTGQTVVAANTTNTPDNAIPEPTALTLLGIGFAGLGAARRRQAA</sequence>
<dbReference type="AlphaFoldDB" id="A0A2S7XNA3"/>
<evidence type="ECO:0000313" key="3">
    <source>
        <dbReference type="Proteomes" id="UP000239936"/>
    </source>
</evidence>
<dbReference type="InterPro" id="IPR013424">
    <property type="entry name" value="Ice-binding_C"/>
</dbReference>